<organism evidence="2 3">
    <name type="scientific">Chara braunii</name>
    <name type="common">Braun's stonewort</name>
    <dbReference type="NCBI Taxonomy" id="69332"/>
    <lineage>
        <taxon>Eukaryota</taxon>
        <taxon>Viridiplantae</taxon>
        <taxon>Streptophyta</taxon>
        <taxon>Charophyceae</taxon>
        <taxon>Charales</taxon>
        <taxon>Characeae</taxon>
        <taxon>Chara</taxon>
    </lineage>
</organism>
<keyword evidence="3" id="KW-1185">Reference proteome</keyword>
<dbReference type="InterPro" id="IPR006740">
    <property type="entry name" value="DUF604"/>
</dbReference>
<proteinExistence type="predicted"/>
<feature type="compositionally biased region" description="Low complexity" evidence="1">
    <location>
        <begin position="40"/>
        <end position="49"/>
    </location>
</feature>
<dbReference type="OMA" id="HSYDCDQ"/>
<comment type="caution">
    <text evidence="2">The sequence shown here is derived from an EMBL/GenBank/DDBJ whole genome shotgun (WGS) entry which is preliminary data.</text>
</comment>
<gene>
    <name evidence="2" type="ORF">CBR_g42071</name>
</gene>
<dbReference type="AlphaFoldDB" id="A0A388LWT4"/>
<feature type="region of interest" description="Disordered" evidence="1">
    <location>
        <begin position="35"/>
        <end position="54"/>
    </location>
</feature>
<dbReference type="Proteomes" id="UP000265515">
    <property type="component" value="Unassembled WGS sequence"/>
</dbReference>
<evidence type="ECO:0000313" key="3">
    <source>
        <dbReference type="Proteomes" id="UP000265515"/>
    </source>
</evidence>
<dbReference type="Gramene" id="GBG86787">
    <property type="protein sequence ID" value="GBG86787"/>
    <property type="gene ID" value="CBR_g42071"/>
</dbReference>
<reference evidence="2 3" key="1">
    <citation type="journal article" date="2018" name="Cell">
        <title>The Chara Genome: Secondary Complexity and Implications for Plant Terrestrialization.</title>
        <authorList>
            <person name="Nishiyama T."/>
            <person name="Sakayama H."/>
            <person name="Vries J.D."/>
            <person name="Buschmann H."/>
            <person name="Saint-Marcoux D."/>
            <person name="Ullrich K.K."/>
            <person name="Haas F.B."/>
            <person name="Vanderstraeten L."/>
            <person name="Becker D."/>
            <person name="Lang D."/>
            <person name="Vosolsobe S."/>
            <person name="Rombauts S."/>
            <person name="Wilhelmsson P.K.I."/>
            <person name="Janitza P."/>
            <person name="Kern R."/>
            <person name="Heyl A."/>
            <person name="Rumpler F."/>
            <person name="Villalobos L.I.A.C."/>
            <person name="Clay J.M."/>
            <person name="Skokan R."/>
            <person name="Toyoda A."/>
            <person name="Suzuki Y."/>
            <person name="Kagoshima H."/>
            <person name="Schijlen E."/>
            <person name="Tajeshwar N."/>
            <person name="Catarino B."/>
            <person name="Hetherington A.J."/>
            <person name="Saltykova A."/>
            <person name="Bonnot C."/>
            <person name="Breuninger H."/>
            <person name="Symeonidi A."/>
            <person name="Radhakrishnan G.V."/>
            <person name="Van Nieuwerburgh F."/>
            <person name="Deforce D."/>
            <person name="Chang C."/>
            <person name="Karol K.G."/>
            <person name="Hedrich R."/>
            <person name="Ulvskov P."/>
            <person name="Glockner G."/>
            <person name="Delwiche C.F."/>
            <person name="Petrasek J."/>
            <person name="Van de Peer Y."/>
            <person name="Friml J."/>
            <person name="Beilby M."/>
            <person name="Dolan L."/>
            <person name="Kohara Y."/>
            <person name="Sugano S."/>
            <person name="Fujiyama A."/>
            <person name="Delaux P.-M."/>
            <person name="Quint M."/>
            <person name="TheiBen G."/>
            <person name="Hagemann M."/>
            <person name="Harholt J."/>
            <person name="Dunand C."/>
            <person name="Zachgo S."/>
            <person name="Langdale J."/>
            <person name="Maumus F."/>
            <person name="Straeten D.V.D."/>
            <person name="Gould S.B."/>
            <person name="Rensing S.A."/>
        </authorList>
    </citation>
    <scope>NUCLEOTIDE SEQUENCE [LARGE SCALE GENOMIC DNA]</scope>
    <source>
        <strain evidence="2 3">S276</strain>
    </source>
</reference>
<name>A0A388LWT4_CHABU</name>
<dbReference type="STRING" id="69332.A0A388LWT4"/>
<dbReference type="OrthoDB" id="421979at2759"/>
<sequence length="474" mass="52942">MVWDYINTVDRARELGTTVDQLKIIGSGPVPADGATAIVSGSPPSGGSPTLDDSQLNATGAPSNFSAIASEGLPEADPVKTSLRHLCFGVASAASSWGRRKAIVRTWWRPGETRGSVWMDFRVRTDDGDPEIRVSEPTPPWKFHYTGGGVRGYIRITRIFIEMFRLGEPDIRWFVMGDDDTIFNQDALVEVLARYDHTQKLYFGGISETHMQNVAHSHNMAFGGGGIVMSYPLVLALNSTLDNCMERHTEVWGSDGRLAVCTAELGVHVIHAKGFHQCDLGDSLSGLLEAHSVMPFISLHHVLQVPPVIPYLSSRITSLEMFVQAMRPDPLGFLQQSICYDKSRNARRWTMSIAWGYSVKVYPKILRMKELLRAETTFVAYLGGQDSSHFTFDVRPARPQLFWYLGQDPERQIPRCGFPFILYVTSVRMLADGSVESVYKRWPRLPPTRRICPMPIMQIPESAQLVLLKKAVEA</sequence>
<dbReference type="PANTHER" id="PTHR10811">
    <property type="entry name" value="FRINGE-RELATED"/>
    <property type="match status" value="1"/>
</dbReference>
<dbReference type="Pfam" id="PF04646">
    <property type="entry name" value="DUF604"/>
    <property type="match status" value="1"/>
</dbReference>
<accession>A0A388LWT4</accession>
<evidence type="ECO:0000256" key="1">
    <source>
        <dbReference type="SAM" id="MobiDB-lite"/>
    </source>
</evidence>
<evidence type="ECO:0000313" key="2">
    <source>
        <dbReference type="EMBL" id="GBG86787.1"/>
    </source>
</evidence>
<dbReference type="Gene3D" id="3.90.550.50">
    <property type="match status" value="1"/>
</dbReference>
<protein>
    <submittedName>
        <fullName evidence="2">Uncharacterized protein</fullName>
    </submittedName>
</protein>
<dbReference type="EMBL" id="BFEA01000579">
    <property type="protein sequence ID" value="GBG86787.1"/>
    <property type="molecule type" value="Genomic_DNA"/>
</dbReference>